<keyword evidence="10" id="KW-1185">Reference proteome</keyword>
<feature type="signal peptide" evidence="5">
    <location>
        <begin position="1"/>
        <end position="27"/>
    </location>
</feature>
<evidence type="ECO:0000256" key="3">
    <source>
        <dbReference type="ARBA" id="ARBA00023002"/>
    </source>
</evidence>
<keyword evidence="5" id="KW-0732">Signal</keyword>
<dbReference type="InterPro" id="IPR045087">
    <property type="entry name" value="Cu-oxidase_fam"/>
</dbReference>
<accession>A0A397VQJ6</accession>
<protein>
    <submittedName>
        <fullName evidence="9">Multicopper oxidase</fullName>
    </submittedName>
</protein>
<evidence type="ECO:0000259" key="6">
    <source>
        <dbReference type="Pfam" id="PF00394"/>
    </source>
</evidence>
<dbReference type="InterPro" id="IPR011706">
    <property type="entry name" value="Cu-oxidase_C"/>
</dbReference>
<dbReference type="CDD" id="cd13886">
    <property type="entry name" value="CuRO_2_MCO_like_1"/>
    <property type="match status" value="1"/>
</dbReference>
<keyword evidence="2" id="KW-0479">Metal-binding</keyword>
<dbReference type="InterPro" id="IPR001117">
    <property type="entry name" value="Cu-oxidase_2nd"/>
</dbReference>
<feature type="domain" description="Plastocyanin-like" evidence="6">
    <location>
        <begin position="176"/>
        <end position="337"/>
    </location>
</feature>
<dbReference type="Pfam" id="PF07731">
    <property type="entry name" value="Cu-oxidase_2"/>
    <property type="match status" value="1"/>
</dbReference>
<dbReference type="PROSITE" id="PS00080">
    <property type="entry name" value="MULTICOPPER_OXIDASE2"/>
    <property type="match status" value="1"/>
</dbReference>
<name>A0A397VQJ6_9GLOM</name>
<gene>
    <name evidence="9" type="ORF">C2G38_1997907</name>
</gene>
<dbReference type="PROSITE" id="PS00079">
    <property type="entry name" value="MULTICOPPER_OXIDASE1"/>
    <property type="match status" value="1"/>
</dbReference>
<keyword evidence="3" id="KW-0560">Oxidoreductase</keyword>
<dbReference type="InterPro" id="IPR008972">
    <property type="entry name" value="Cupredoxin"/>
</dbReference>
<dbReference type="InterPro" id="IPR033138">
    <property type="entry name" value="Cu_oxidase_CS"/>
</dbReference>
<organism evidence="9 10">
    <name type="scientific">Gigaspora rosea</name>
    <dbReference type="NCBI Taxonomy" id="44941"/>
    <lineage>
        <taxon>Eukaryota</taxon>
        <taxon>Fungi</taxon>
        <taxon>Fungi incertae sedis</taxon>
        <taxon>Mucoromycota</taxon>
        <taxon>Glomeromycotina</taxon>
        <taxon>Glomeromycetes</taxon>
        <taxon>Diversisporales</taxon>
        <taxon>Gigasporaceae</taxon>
        <taxon>Gigaspora</taxon>
    </lineage>
</organism>
<evidence type="ECO:0000256" key="2">
    <source>
        <dbReference type="ARBA" id="ARBA00022723"/>
    </source>
</evidence>
<evidence type="ECO:0000256" key="5">
    <source>
        <dbReference type="SAM" id="SignalP"/>
    </source>
</evidence>
<comment type="caution">
    <text evidence="9">The sequence shown here is derived from an EMBL/GenBank/DDBJ whole genome shotgun (WGS) entry which is preliminary data.</text>
</comment>
<dbReference type="PANTHER" id="PTHR11709:SF511">
    <property type="entry name" value="LACCASE"/>
    <property type="match status" value="1"/>
</dbReference>
<dbReference type="Proteomes" id="UP000266673">
    <property type="component" value="Unassembled WGS sequence"/>
</dbReference>
<evidence type="ECO:0000256" key="1">
    <source>
        <dbReference type="ARBA" id="ARBA00010609"/>
    </source>
</evidence>
<evidence type="ECO:0000313" key="9">
    <source>
        <dbReference type="EMBL" id="RIB24208.1"/>
    </source>
</evidence>
<dbReference type="PANTHER" id="PTHR11709">
    <property type="entry name" value="MULTI-COPPER OXIDASE"/>
    <property type="match status" value="1"/>
</dbReference>
<evidence type="ECO:0000259" key="7">
    <source>
        <dbReference type="Pfam" id="PF07731"/>
    </source>
</evidence>
<sequence length="551" mass="61921">MLSRKILTQVFLFIYSFFLILPNASLSSPISSSNYSPVQTQTGNVKVFNFTISKGSYAPDGFNRNVHLINGKFLGPTIECDKGDTIVINVINELDEDTTIHSHGISQLGSPWYDGVPGQSQCGIPSNGTFTYKFQVNQSGTYWYHSHLKTQYVDGLSGPLIIHDPDDPYIKDYDEEIIVLLQDWYHNDSKTLLTYYLSPESHGREPSPDNGLINGKNSYNCSFAPSGSSNCVSNATLAQFNFVQGKRYRIRIINNSAFTAFVFSIDGHSMNIIEVEGMITQNHTVHRLPINVGQRYSAIVTADNPGQFWMRAEMETKCYNYVSPGLNPLIKAIVTYNNSTDPPSSTAWNENVTDCVDFNASDLKPYNTQNVPDANLNFTITIEFYKDKKTNITLGTLNNSTYVIDLKYPTINKVYDNLTQFTADQNVFSIEKNNTVVDIILQNYKTYEHPFHLHGHVFWVLGSGGSGTTPDYNNLNTKDPIQRDSATVPALGWTVLRFVSNNPGVWGFHCHLEWHVEAGLVAQFVTQPDLIRQLTPPDDWKALCPQQHSKL</sequence>
<feature type="domain" description="Plastocyanin-like" evidence="8">
    <location>
        <begin position="52"/>
        <end position="166"/>
    </location>
</feature>
<dbReference type="Pfam" id="PF00394">
    <property type="entry name" value="Cu-oxidase"/>
    <property type="match status" value="1"/>
</dbReference>
<dbReference type="Gene3D" id="2.60.40.420">
    <property type="entry name" value="Cupredoxins - blue copper proteins"/>
    <property type="match status" value="3"/>
</dbReference>
<dbReference type="Pfam" id="PF07732">
    <property type="entry name" value="Cu-oxidase_3"/>
    <property type="match status" value="1"/>
</dbReference>
<feature type="domain" description="Plastocyanin-like" evidence="7">
    <location>
        <begin position="410"/>
        <end position="528"/>
    </location>
</feature>
<dbReference type="GO" id="GO:0016491">
    <property type="term" value="F:oxidoreductase activity"/>
    <property type="evidence" value="ECO:0007669"/>
    <property type="project" value="UniProtKB-KW"/>
</dbReference>
<dbReference type="AlphaFoldDB" id="A0A397VQJ6"/>
<reference evidence="9 10" key="1">
    <citation type="submission" date="2018-06" db="EMBL/GenBank/DDBJ databases">
        <title>Comparative genomics reveals the genomic features of Rhizophagus irregularis, R. cerebriforme, R. diaphanum and Gigaspora rosea, and their symbiotic lifestyle signature.</title>
        <authorList>
            <person name="Morin E."/>
            <person name="San Clemente H."/>
            <person name="Chen E.C.H."/>
            <person name="De La Providencia I."/>
            <person name="Hainaut M."/>
            <person name="Kuo A."/>
            <person name="Kohler A."/>
            <person name="Murat C."/>
            <person name="Tang N."/>
            <person name="Roy S."/>
            <person name="Loubradou J."/>
            <person name="Henrissat B."/>
            <person name="Grigoriev I.V."/>
            <person name="Corradi N."/>
            <person name="Roux C."/>
            <person name="Martin F.M."/>
        </authorList>
    </citation>
    <scope>NUCLEOTIDE SEQUENCE [LARGE SCALE GENOMIC DNA]</scope>
    <source>
        <strain evidence="9 10">DAOM 194757</strain>
    </source>
</reference>
<dbReference type="EMBL" id="QKWP01000226">
    <property type="protein sequence ID" value="RIB24208.1"/>
    <property type="molecule type" value="Genomic_DNA"/>
</dbReference>
<dbReference type="OrthoDB" id="2121828at2759"/>
<dbReference type="STRING" id="44941.A0A397VQJ6"/>
<dbReference type="InterPro" id="IPR011707">
    <property type="entry name" value="Cu-oxidase-like_N"/>
</dbReference>
<feature type="chain" id="PRO_5017453284" evidence="5">
    <location>
        <begin position="28"/>
        <end position="551"/>
    </location>
</feature>
<evidence type="ECO:0000313" key="10">
    <source>
        <dbReference type="Proteomes" id="UP000266673"/>
    </source>
</evidence>
<dbReference type="GO" id="GO:0005507">
    <property type="term" value="F:copper ion binding"/>
    <property type="evidence" value="ECO:0007669"/>
    <property type="project" value="InterPro"/>
</dbReference>
<dbReference type="InterPro" id="IPR002355">
    <property type="entry name" value="Cu_oxidase_Cu_BS"/>
</dbReference>
<dbReference type="SUPFAM" id="SSF49503">
    <property type="entry name" value="Cupredoxins"/>
    <property type="match status" value="3"/>
</dbReference>
<comment type="similarity">
    <text evidence="1">Belongs to the multicopper oxidase family.</text>
</comment>
<evidence type="ECO:0000259" key="8">
    <source>
        <dbReference type="Pfam" id="PF07732"/>
    </source>
</evidence>
<dbReference type="FunFam" id="2.60.40.420:FF:000045">
    <property type="entry name" value="Laccase 2"/>
    <property type="match status" value="1"/>
</dbReference>
<proteinExistence type="inferred from homology"/>
<evidence type="ECO:0000256" key="4">
    <source>
        <dbReference type="ARBA" id="ARBA00023008"/>
    </source>
</evidence>
<keyword evidence="4" id="KW-0186">Copper</keyword>